<organism evidence="1 2">
    <name type="scientific">Chryseobacterium taeanense</name>
    <dbReference type="NCBI Taxonomy" id="311334"/>
    <lineage>
        <taxon>Bacteria</taxon>
        <taxon>Pseudomonadati</taxon>
        <taxon>Bacteroidota</taxon>
        <taxon>Flavobacteriia</taxon>
        <taxon>Flavobacteriales</taxon>
        <taxon>Weeksellaceae</taxon>
        <taxon>Chryseobacterium group</taxon>
        <taxon>Chryseobacterium</taxon>
    </lineage>
</organism>
<sequence>MRLSYFKNSNGSVEVLEENNYYPFGMKHDANFISSGNSSYKYQYNGKEYQTETGWSDYGARMYMSDIARWGVIDPLAETSTRFNPYNYAYNNPVMFIDPDGRKAMAPDTWEWNISMSGAWGYMLGGGSATFGSYSEFLGEENPLAKFNKQGSNGGGGGGSSISSAALMNTMLSLGEVTWTNTGYGFESGSHIALGYDGSYQSLNTALDILIPEIIMKGEGSEWNGSSYNKAVLSSRITGALGNWNYDVNSGNMAQYIMNSKASMEVAEFEKFLFLELPASFAGGEFISAGWRAAGVTGRIGNALSKITTADGFMGGSIGFKLPFNLRVGLYASENTLKYETFKWSTIAPKALTKYEWFGRNMLQITPEFQSTLGNWSTQVIPKGTYIRIGLVGQQPGNALGTWLQFHAPGRVPFVP</sequence>
<protein>
    <submittedName>
        <fullName evidence="1">RHS repeat-associated core domain-containing protein</fullName>
    </submittedName>
</protein>
<dbReference type="EMBL" id="FNDW01000002">
    <property type="protein sequence ID" value="SDH84795.1"/>
    <property type="molecule type" value="Genomic_DNA"/>
</dbReference>
<keyword evidence="2" id="KW-1185">Reference proteome</keyword>
<proteinExistence type="predicted"/>
<accession>A0A1G8FRQ1</accession>
<dbReference type="PANTHER" id="PTHR32305:SF15">
    <property type="entry name" value="PROTEIN RHSA-RELATED"/>
    <property type="match status" value="1"/>
</dbReference>
<reference evidence="2" key="1">
    <citation type="submission" date="2016-10" db="EMBL/GenBank/DDBJ databases">
        <authorList>
            <person name="Varghese N."/>
            <person name="Submissions S."/>
        </authorList>
    </citation>
    <scope>NUCLEOTIDE SEQUENCE [LARGE SCALE GENOMIC DNA]</scope>
    <source>
        <strain evidence="2">DSM 17071</strain>
    </source>
</reference>
<evidence type="ECO:0000313" key="1">
    <source>
        <dbReference type="EMBL" id="SDH84795.1"/>
    </source>
</evidence>
<dbReference type="InterPro" id="IPR050708">
    <property type="entry name" value="T6SS_VgrG/RHS"/>
</dbReference>
<dbReference type="NCBIfam" id="TIGR03696">
    <property type="entry name" value="Rhs_assc_core"/>
    <property type="match status" value="1"/>
</dbReference>
<dbReference type="PANTHER" id="PTHR32305">
    <property type="match status" value="1"/>
</dbReference>
<gene>
    <name evidence="1" type="ORF">SAMN05421846_102249</name>
</gene>
<dbReference type="InterPro" id="IPR022385">
    <property type="entry name" value="Rhs_assc_core"/>
</dbReference>
<dbReference type="Proteomes" id="UP000198869">
    <property type="component" value="Unassembled WGS sequence"/>
</dbReference>
<dbReference type="STRING" id="311334.SAMN05421846_102249"/>
<dbReference type="AlphaFoldDB" id="A0A1G8FRQ1"/>
<name>A0A1G8FRQ1_9FLAO</name>
<dbReference type="Gene3D" id="2.180.10.10">
    <property type="entry name" value="RHS repeat-associated core"/>
    <property type="match status" value="1"/>
</dbReference>
<dbReference type="RefSeq" id="WP_317041385.1">
    <property type="nucleotide sequence ID" value="NZ_FNDW01000002.1"/>
</dbReference>
<evidence type="ECO:0000313" key="2">
    <source>
        <dbReference type="Proteomes" id="UP000198869"/>
    </source>
</evidence>